<dbReference type="Gene3D" id="3.90.190.10">
    <property type="entry name" value="Protein tyrosine phosphatase superfamily"/>
    <property type="match status" value="1"/>
</dbReference>
<feature type="compositionally biased region" description="Basic and acidic residues" evidence="1">
    <location>
        <begin position="188"/>
        <end position="205"/>
    </location>
</feature>
<feature type="domain" description="Tyrosine-protein phosphatase" evidence="2">
    <location>
        <begin position="2"/>
        <end position="46"/>
    </location>
</feature>
<feature type="compositionally biased region" description="Low complexity" evidence="1">
    <location>
        <begin position="251"/>
        <end position="266"/>
    </location>
</feature>
<feature type="compositionally biased region" description="Basic and acidic residues" evidence="1">
    <location>
        <begin position="116"/>
        <end position="173"/>
    </location>
</feature>
<dbReference type="Pfam" id="PF00102">
    <property type="entry name" value="Y_phosphatase"/>
    <property type="match status" value="1"/>
</dbReference>
<evidence type="ECO:0000313" key="3">
    <source>
        <dbReference type="Proteomes" id="UP000887577"/>
    </source>
</evidence>
<dbReference type="AlphaFoldDB" id="A0A914Y9M6"/>
<dbReference type="GO" id="GO:0004725">
    <property type="term" value="F:protein tyrosine phosphatase activity"/>
    <property type="evidence" value="ECO:0007669"/>
    <property type="project" value="InterPro"/>
</dbReference>
<proteinExistence type="predicted"/>
<feature type="region of interest" description="Disordered" evidence="1">
    <location>
        <begin position="104"/>
        <end position="274"/>
    </location>
</feature>
<evidence type="ECO:0000313" key="4">
    <source>
        <dbReference type="WBParaSite" id="PSU_v2.g15469.t1"/>
    </source>
</evidence>
<keyword evidence="3" id="KW-1185">Reference proteome</keyword>
<accession>A0A914Y9M6</accession>
<dbReference type="SUPFAM" id="SSF52799">
    <property type="entry name" value="(Phosphotyrosine protein) phosphatases II"/>
    <property type="match status" value="1"/>
</dbReference>
<reference evidence="4" key="1">
    <citation type="submission" date="2022-11" db="UniProtKB">
        <authorList>
            <consortium name="WormBaseParasite"/>
        </authorList>
    </citation>
    <scope>IDENTIFICATION</scope>
</reference>
<sequence>MVEMMYRSLIKGKVPDVPQLIKDIRSQRSFAVQTEDQYLYCYYAILQLLHIKKVVPSHFVRHFIREYENYLKLLNDVGGRNLPMQATSLPQPCANCSKVAAHMNDAKAADSPPSESKMDTKKGAKDDSNKKMKEDTNREEKHVERKSNSRKKDDSKRESASKREKKHVDVGSKKEKKRKSNVLKQLKTQKEKKEKKEKREGKVKTSGEPNGGTPQQASPVEPQQIPHPTPDVPNQNGNPNEDLKPAETPVQNQNAFNDNNNNNNQQMVSSFVIF</sequence>
<evidence type="ECO:0000256" key="1">
    <source>
        <dbReference type="SAM" id="MobiDB-lite"/>
    </source>
</evidence>
<dbReference type="WBParaSite" id="PSU_v2.g15469.t1">
    <property type="protein sequence ID" value="PSU_v2.g15469.t1"/>
    <property type="gene ID" value="PSU_v2.g15469"/>
</dbReference>
<dbReference type="InterPro" id="IPR029021">
    <property type="entry name" value="Prot-tyrosine_phosphatase-like"/>
</dbReference>
<evidence type="ECO:0000259" key="2">
    <source>
        <dbReference type="Pfam" id="PF00102"/>
    </source>
</evidence>
<organism evidence="3 4">
    <name type="scientific">Panagrolaimus superbus</name>
    <dbReference type="NCBI Taxonomy" id="310955"/>
    <lineage>
        <taxon>Eukaryota</taxon>
        <taxon>Metazoa</taxon>
        <taxon>Ecdysozoa</taxon>
        <taxon>Nematoda</taxon>
        <taxon>Chromadorea</taxon>
        <taxon>Rhabditida</taxon>
        <taxon>Tylenchina</taxon>
        <taxon>Panagrolaimomorpha</taxon>
        <taxon>Panagrolaimoidea</taxon>
        <taxon>Panagrolaimidae</taxon>
        <taxon>Panagrolaimus</taxon>
    </lineage>
</organism>
<dbReference type="Proteomes" id="UP000887577">
    <property type="component" value="Unplaced"/>
</dbReference>
<protein>
    <submittedName>
        <fullName evidence="4">Tyrosine-protein phosphatase domain-containing protein</fullName>
    </submittedName>
</protein>
<name>A0A914Y9M6_9BILA</name>
<dbReference type="InterPro" id="IPR000242">
    <property type="entry name" value="PTP_cat"/>
</dbReference>